<comment type="caution">
    <text evidence="7">The sequence shown here is derived from an EMBL/GenBank/DDBJ whole genome shotgun (WGS) entry which is preliminary data.</text>
</comment>
<dbReference type="EMBL" id="JSWE01000058">
    <property type="protein sequence ID" value="KIE06000.1"/>
    <property type="molecule type" value="Genomic_DNA"/>
</dbReference>
<evidence type="ECO:0000256" key="1">
    <source>
        <dbReference type="ARBA" id="ARBA00008560"/>
    </source>
</evidence>
<sequence length="73" mass="8174">MMAVPKKKTSTSRRDKRRAHDALKPINVSFDKNTGEAKLPHHISLKDGMYNGKQILIKREKPTEDSASEAAEA</sequence>
<feature type="compositionally biased region" description="Basic residues" evidence="6">
    <location>
        <begin position="1"/>
        <end position="17"/>
    </location>
</feature>
<evidence type="ECO:0000256" key="5">
    <source>
        <dbReference type="HAMAP-Rule" id="MF_00340"/>
    </source>
</evidence>
<proteinExistence type="inferred from homology"/>
<accession>A0A0C1R149</accession>
<evidence type="ECO:0000313" key="8">
    <source>
        <dbReference type="Proteomes" id="UP000031258"/>
    </source>
</evidence>
<dbReference type="GO" id="GO:0006412">
    <property type="term" value="P:translation"/>
    <property type="evidence" value="ECO:0007669"/>
    <property type="project" value="UniProtKB-UniRule"/>
</dbReference>
<evidence type="ECO:0000256" key="4">
    <source>
        <dbReference type="ARBA" id="ARBA00035178"/>
    </source>
</evidence>
<protein>
    <recommendedName>
        <fullName evidence="4 5">Large ribosomal subunit protein bL32</fullName>
    </recommendedName>
</protein>
<dbReference type="Proteomes" id="UP000031258">
    <property type="component" value="Unassembled WGS sequence"/>
</dbReference>
<dbReference type="InterPro" id="IPR011332">
    <property type="entry name" value="Ribosomal_zn-bd"/>
</dbReference>
<keyword evidence="8" id="KW-1185">Reference proteome</keyword>
<feature type="region of interest" description="Disordered" evidence="6">
    <location>
        <begin position="1"/>
        <end position="33"/>
    </location>
</feature>
<reference evidence="7 8" key="1">
    <citation type="submission" date="2014-11" db="EMBL/GenBank/DDBJ databases">
        <title>A Rickettsiales Symbiont of Amoebae With Ancient Features.</title>
        <authorList>
            <person name="Schulz F."/>
            <person name="Martijn J."/>
            <person name="Wascher F."/>
            <person name="Kostanjsek R."/>
            <person name="Ettema T.J."/>
            <person name="Horn M."/>
        </authorList>
    </citation>
    <scope>NUCLEOTIDE SEQUENCE [LARGE SCALE GENOMIC DNA]</scope>
    <source>
        <strain evidence="7 8">UWC36</strain>
    </source>
</reference>
<dbReference type="PANTHER" id="PTHR35534:SF1">
    <property type="entry name" value="LARGE RIBOSOMAL SUBUNIT PROTEIN BL32"/>
    <property type="match status" value="1"/>
</dbReference>
<dbReference type="SUPFAM" id="SSF57829">
    <property type="entry name" value="Zn-binding ribosomal proteins"/>
    <property type="match status" value="1"/>
</dbReference>
<dbReference type="HAMAP" id="MF_00340">
    <property type="entry name" value="Ribosomal_bL32"/>
    <property type="match status" value="1"/>
</dbReference>
<dbReference type="GO" id="GO:0015934">
    <property type="term" value="C:large ribosomal subunit"/>
    <property type="evidence" value="ECO:0007669"/>
    <property type="project" value="InterPro"/>
</dbReference>
<dbReference type="InterPro" id="IPR002677">
    <property type="entry name" value="Ribosomal_bL32"/>
</dbReference>
<dbReference type="NCBIfam" id="TIGR01031">
    <property type="entry name" value="rpmF_bact"/>
    <property type="match status" value="1"/>
</dbReference>
<comment type="similarity">
    <text evidence="1 5">Belongs to the bacterial ribosomal protein bL32 family.</text>
</comment>
<keyword evidence="3 5" id="KW-0687">Ribonucleoprotein</keyword>
<dbReference type="InterPro" id="IPR044957">
    <property type="entry name" value="Ribosomal_bL32_bact"/>
</dbReference>
<dbReference type="Gene3D" id="1.20.5.640">
    <property type="entry name" value="Single helix bin"/>
    <property type="match status" value="1"/>
</dbReference>
<keyword evidence="2 5" id="KW-0689">Ribosomal protein</keyword>
<dbReference type="PANTHER" id="PTHR35534">
    <property type="entry name" value="50S RIBOSOMAL PROTEIN L32"/>
    <property type="match status" value="1"/>
</dbReference>
<dbReference type="STRING" id="86105.NF27_CG01800"/>
<dbReference type="AlphaFoldDB" id="A0A0C1R149"/>
<dbReference type="GO" id="GO:0003735">
    <property type="term" value="F:structural constituent of ribosome"/>
    <property type="evidence" value="ECO:0007669"/>
    <property type="project" value="InterPro"/>
</dbReference>
<name>A0A0C1R149_9RICK</name>
<evidence type="ECO:0000256" key="6">
    <source>
        <dbReference type="SAM" id="MobiDB-lite"/>
    </source>
</evidence>
<organism evidence="7 8">
    <name type="scientific">Candidatus Jidaibacter acanthamoebae</name>
    <dbReference type="NCBI Taxonomy" id="86105"/>
    <lineage>
        <taxon>Bacteria</taxon>
        <taxon>Pseudomonadati</taxon>
        <taxon>Pseudomonadota</taxon>
        <taxon>Alphaproteobacteria</taxon>
        <taxon>Rickettsiales</taxon>
        <taxon>Candidatus Midichloriaceae</taxon>
        <taxon>Candidatus Jidaibacter</taxon>
    </lineage>
</organism>
<evidence type="ECO:0000256" key="2">
    <source>
        <dbReference type="ARBA" id="ARBA00022980"/>
    </source>
</evidence>
<gene>
    <name evidence="7" type="primary">rpmF_2</name>
    <name evidence="5" type="synonym">rpmF</name>
    <name evidence="7" type="ORF">NF27_CG01800</name>
</gene>
<evidence type="ECO:0000256" key="3">
    <source>
        <dbReference type="ARBA" id="ARBA00023274"/>
    </source>
</evidence>
<evidence type="ECO:0000313" key="7">
    <source>
        <dbReference type="EMBL" id="KIE06000.1"/>
    </source>
</evidence>
<dbReference type="Pfam" id="PF01783">
    <property type="entry name" value="Ribosomal_L32p"/>
    <property type="match status" value="1"/>
</dbReference>